<reference evidence="1 2" key="1">
    <citation type="submission" date="2015-07" db="EMBL/GenBank/DDBJ databases">
        <title>Comparative genomics of the Sigatoka disease complex on banana suggests a link between parallel evolutionary changes in Pseudocercospora fijiensis and Pseudocercospora eumusae and increased virulence on the banana host.</title>
        <authorList>
            <person name="Chang T.-C."/>
            <person name="Salvucci A."/>
            <person name="Crous P.W."/>
            <person name="Stergiopoulos I."/>
        </authorList>
    </citation>
    <scope>NUCLEOTIDE SEQUENCE [LARGE SCALE GENOMIC DNA]</scope>
    <source>
        <strain evidence="1 2">CBS 116634</strain>
    </source>
</reference>
<organism evidence="1 2">
    <name type="scientific">Pseudocercospora musae</name>
    <dbReference type="NCBI Taxonomy" id="113226"/>
    <lineage>
        <taxon>Eukaryota</taxon>
        <taxon>Fungi</taxon>
        <taxon>Dikarya</taxon>
        <taxon>Ascomycota</taxon>
        <taxon>Pezizomycotina</taxon>
        <taxon>Dothideomycetes</taxon>
        <taxon>Dothideomycetidae</taxon>
        <taxon>Mycosphaerellales</taxon>
        <taxon>Mycosphaerellaceae</taxon>
        <taxon>Pseudocercospora</taxon>
    </lineage>
</organism>
<evidence type="ECO:0000313" key="2">
    <source>
        <dbReference type="Proteomes" id="UP000073492"/>
    </source>
</evidence>
<comment type="caution">
    <text evidence="1">The sequence shown here is derived from an EMBL/GenBank/DDBJ whole genome shotgun (WGS) entry which is preliminary data.</text>
</comment>
<protein>
    <submittedName>
        <fullName evidence="1">Uncharacterized protein</fullName>
    </submittedName>
</protein>
<dbReference type="EMBL" id="LFZO01000593">
    <property type="protein sequence ID" value="KXT04112.1"/>
    <property type="molecule type" value="Genomic_DNA"/>
</dbReference>
<proteinExistence type="predicted"/>
<name>A0A139HNZ3_9PEZI</name>
<sequence>MPKRQTLNTIVASQVLAATPTTTSRHRSTRSAGSRFGVAATIVDPTIVAAKLRATDAAVAGRHTEFTKPTSRVLDLAGVVPIRQHARRPTRDLSCPDLYAIISHPNQLIDQ</sequence>
<gene>
    <name evidence="1" type="ORF">AC579_8984</name>
</gene>
<accession>A0A139HNZ3</accession>
<dbReference type="AlphaFoldDB" id="A0A139HNZ3"/>
<evidence type="ECO:0000313" key="1">
    <source>
        <dbReference type="EMBL" id="KXT04112.1"/>
    </source>
</evidence>
<keyword evidence="2" id="KW-1185">Reference proteome</keyword>
<dbReference type="Proteomes" id="UP000073492">
    <property type="component" value="Unassembled WGS sequence"/>
</dbReference>